<accession>A0A3M7S462</accession>
<dbReference type="AlphaFoldDB" id="A0A3M7S462"/>
<feature type="region of interest" description="Disordered" evidence="1">
    <location>
        <begin position="1"/>
        <end position="22"/>
    </location>
</feature>
<keyword evidence="3" id="KW-1185">Reference proteome</keyword>
<comment type="caution">
    <text evidence="2">The sequence shown here is derived from an EMBL/GenBank/DDBJ whole genome shotgun (WGS) entry which is preliminary data.</text>
</comment>
<protein>
    <submittedName>
        <fullName evidence="2">Uncharacterized protein</fullName>
    </submittedName>
</protein>
<sequence>MILNIMGKSFEGSNPTKGEKNINPFHCIKEKGKIWSFCMKFHNARNHEHYQKGVQFDQTQKEHQERVVARRKKL</sequence>
<proteinExistence type="predicted"/>
<organism evidence="2 3">
    <name type="scientific">Brachionus plicatilis</name>
    <name type="common">Marine rotifer</name>
    <name type="synonym">Brachionus muelleri</name>
    <dbReference type="NCBI Taxonomy" id="10195"/>
    <lineage>
        <taxon>Eukaryota</taxon>
        <taxon>Metazoa</taxon>
        <taxon>Spiralia</taxon>
        <taxon>Gnathifera</taxon>
        <taxon>Rotifera</taxon>
        <taxon>Eurotatoria</taxon>
        <taxon>Monogononta</taxon>
        <taxon>Pseudotrocha</taxon>
        <taxon>Ploima</taxon>
        <taxon>Brachionidae</taxon>
        <taxon>Brachionus</taxon>
    </lineage>
</organism>
<dbReference type="Proteomes" id="UP000276133">
    <property type="component" value="Unassembled WGS sequence"/>
</dbReference>
<gene>
    <name evidence="2" type="ORF">BpHYR1_027615</name>
</gene>
<evidence type="ECO:0000313" key="3">
    <source>
        <dbReference type="Proteomes" id="UP000276133"/>
    </source>
</evidence>
<reference evidence="2 3" key="1">
    <citation type="journal article" date="2018" name="Sci. Rep.">
        <title>Genomic signatures of local adaptation to the degree of environmental predictability in rotifers.</title>
        <authorList>
            <person name="Franch-Gras L."/>
            <person name="Hahn C."/>
            <person name="Garcia-Roger E.M."/>
            <person name="Carmona M.J."/>
            <person name="Serra M."/>
            <person name="Gomez A."/>
        </authorList>
    </citation>
    <scope>NUCLEOTIDE SEQUENCE [LARGE SCALE GENOMIC DNA]</scope>
    <source>
        <strain evidence="2">HYR1</strain>
    </source>
</reference>
<name>A0A3M7S462_BRAPC</name>
<evidence type="ECO:0000256" key="1">
    <source>
        <dbReference type="SAM" id="MobiDB-lite"/>
    </source>
</evidence>
<dbReference type="EMBL" id="REGN01002067">
    <property type="protein sequence ID" value="RNA30603.1"/>
    <property type="molecule type" value="Genomic_DNA"/>
</dbReference>
<evidence type="ECO:0000313" key="2">
    <source>
        <dbReference type="EMBL" id="RNA30603.1"/>
    </source>
</evidence>